<evidence type="ECO:0000313" key="2">
    <source>
        <dbReference type="Proteomes" id="UP000499080"/>
    </source>
</evidence>
<comment type="caution">
    <text evidence="1">The sequence shown here is derived from an EMBL/GenBank/DDBJ whole genome shotgun (WGS) entry which is preliminary data.</text>
</comment>
<sequence length="159" mass="18062">MDKEIDEELLFSKTLKLDTKGESIFNVLSDSFTEKSIPFTNIISVAADGAPAMFGRYRGFISHLKRIIPGLIAIHCAIQLQHLVAKDLSDRLHQSLQFVINAVNKISSNALNTRLFALLCDKNDEDFQRQLLHTEVRWLSKGACLSRFYSLFESVIEFL</sequence>
<dbReference type="AlphaFoldDB" id="A0A4Y2J2T2"/>
<dbReference type="PANTHER" id="PTHR45913">
    <property type="entry name" value="EPM2A-INTERACTING PROTEIN 1"/>
    <property type="match status" value="1"/>
</dbReference>
<dbReference type="Proteomes" id="UP000499080">
    <property type="component" value="Unassembled WGS sequence"/>
</dbReference>
<keyword evidence="2" id="KW-1185">Reference proteome</keyword>
<gene>
    <name evidence="1" type="primary">ZBED9_11</name>
    <name evidence="1" type="ORF">AVEN_171290_1</name>
</gene>
<name>A0A4Y2J2T2_ARAVE</name>
<accession>A0A4Y2J2T2</accession>
<dbReference type="EMBL" id="BGPR01265700">
    <property type="protein sequence ID" value="GBM84427.1"/>
    <property type="molecule type" value="Genomic_DNA"/>
</dbReference>
<dbReference type="PANTHER" id="PTHR45913:SF22">
    <property type="entry name" value="SCAN BOX DOMAIN-CONTAINING PROTEIN"/>
    <property type="match status" value="1"/>
</dbReference>
<protein>
    <submittedName>
        <fullName evidence="1">SCAN domain-containing protein 3</fullName>
    </submittedName>
</protein>
<proteinExistence type="predicted"/>
<organism evidence="1 2">
    <name type="scientific">Araneus ventricosus</name>
    <name type="common">Orbweaver spider</name>
    <name type="synonym">Epeira ventricosa</name>
    <dbReference type="NCBI Taxonomy" id="182803"/>
    <lineage>
        <taxon>Eukaryota</taxon>
        <taxon>Metazoa</taxon>
        <taxon>Ecdysozoa</taxon>
        <taxon>Arthropoda</taxon>
        <taxon>Chelicerata</taxon>
        <taxon>Arachnida</taxon>
        <taxon>Araneae</taxon>
        <taxon>Araneomorphae</taxon>
        <taxon>Entelegynae</taxon>
        <taxon>Araneoidea</taxon>
        <taxon>Araneidae</taxon>
        <taxon>Araneus</taxon>
    </lineage>
</organism>
<reference evidence="1 2" key="1">
    <citation type="journal article" date="2019" name="Sci. Rep.">
        <title>Orb-weaving spider Araneus ventricosus genome elucidates the spidroin gene catalogue.</title>
        <authorList>
            <person name="Kono N."/>
            <person name="Nakamura H."/>
            <person name="Ohtoshi R."/>
            <person name="Moran D.A.P."/>
            <person name="Shinohara A."/>
            <person name="Yoshida Y."/>
            <person name="Fujiwara M."/>
            <person name="Mori M."/>
            <person name="Tomita M."/>
            <person name="Arakawa K."/>
        </authorList>
    </citation>
    <scope>NUCLEOTIDE SEQUENCE [LARGE SCALE GENOMIC DNA]</scope>
</reference>
<evidence type="ECO:0000313" key="1">
    <source>
        <dbReference type="EMBL" id="GBM84427.1"/>
    </source>
</evidence>
<dbReference type="OrthoDB" id="6425138at2759"/>